<protein>
    <submittedName>
        <fullName evidence="1">Uncharacterized protein</fullName>
    </submittedName>
</protein>
<dbReference type="AlphaFoldDB" id="A0AAV2E1E4"/>
<proteinExistence type="predicted"/>
<organism evidence="1 2">
    <name type="scientific">Linum trigynum</name>
    <dbReference type="NCBI Taxonomy" id="586398"/>
    <lineage>
        <taxon>Eukaryota</taxon>
        <taxon>Viridiplantae</taxon>
        <taxon>Streptophyta</taxon>
        <taxon>Embryophyta</taxon>
        <taxon>Tracheophyta</taxon>
        <taxon>Spermatophyta</taxon>
        <taxon>Magnoliopsida</taxon>
        <taxon>eudicotyledons</taxon>
        <taxon>Gunneridae</taxon>
        <taxon>Pentapetalae</taxon>
        <taxon>rosids</taxon>
        <taxon>fabids</taxon>
        <taxon>Malpighiales</taxon>
        <taxon>Linaceae</taxon>
        <taxon>Linum</taxon>
    </lineage>
</organism>
<sequence length="106" mass="11434">MAKSQFIFGKLSSSSCVVLSPKFLPPRHPSSSTFTRRDSRLDFFGQLEVIVTHSVAVAVVVETQDSASSPDHHLISVHSLLAITKSSKTFISVCASLPLKVAHSVL</sequence>
<dbReference type="EMBL" id="OZ034816">
    <property type="protein sequence ID" value="CAL1379385.1"/>
    <property type="molecule type" value="Genomic_DNA"/>
</dbReference>
<keyword evidence="2" id="KW-1185">Reference proteome</keyword>
<gene>
    <name evidence="1" type="ORF">LTRI10_LOCUS20909</name>
</gene>
<name>A0AAV2E1E4_9ROSI</name>
<evidence type="ECO:0000313" key="2">
    <source>
        <dbReference type="Proteomes" id="UP001497516"/>
    </source>
</evidence>
<accession>A0AAV2E1E4</accession>
<evidence type="ECO:0000313" key="1">
    <source>
        <dbReference type="EMBL" id="CAL1379385.1"/>
    </source>
</evidence>
<reference evidence="1 2" key="1">
    <citation type="submission" date="2024-04" db="EMBL/GenBank/DDBJ databases">
        <authorList>
            <person name="Fracassetti M."/>
        </authorList>
    </citation>
    <scope>NUCLEOTIDE SEQUENCE [LARGE SCALE GENOMIC DNA]</scope>
</reference>
<dbReference type="Proteomes" id="UP001497516">
    <property type="component" value="Chromosome 3"/>
</dbReference>